<keyword evidence="2" id="KW-1185">Reference proteome</keyword>
<reference evidence="1 2" key="1">
    <citation type="submission" date="2018-09" db="EMBL/GenBank/DDBJ databases">
        <title>Paracoccus onubensis nov. sp. a moderate halophilic bacterium isolated from Gruta de las Maravillas (Aracena, Spain).</title>
        <authorList>
            <person name="Jurado V."/>
            <person name="Gutierrez-Patricio S."/>
            <person name="Gonzalez-Pimentel J.L."/>
            <person name="Laiz L."/>
            <person name="Saiz-Jimenez C."/>
        </authorList>
    </citation>
    <scope>NUCLEOTIDE SEQUENCE [LARGE SCALE GENOMIC DNA]</scope>
    <source>
        <strain evidence="1 2">DSM 19484</strain>
    </source>
</reference>
<dbReference type="AlphaFoldDB" id="A0A418ZRY6"/>
<proteinExistence type="predicted"/>
<comment type="caution">
    <text evidence="1">The sequence shown here is derived from an EMBL/GenBank/DDBJ whole genome shotgun (WGS) entry which is preliminary data.</text>
</comment>
<name>A0A418ZRY6_9RHOB</name>
<dbReference type="RefSeq" id="WP_119887367.1">
    <property type="nucleotide sequence ID" value="NZ_CP067169.1"/>
</dbReference>
<dbReference type="Pfam" id="PF04977">
    <property type="entry name" value="DivIC"/>
    <property type="match status" value="1"/>
</dbReference>
<sequence length="97" mass="10913">MPQRLSIGATVFLVLTVLLGLYFAFAAVQGPSGILRRIQIESETAELAEARDALRAEVTRMQNLTRRLSDDYLDLDLLDERAREVLGVLRADEIILR</sequence>
<gene>
    <name evidence="1" type="ORF">D3P06_15270</name>
</gene>
<evidence type="ECO:0000313" key="1">
    <source>
        <dbReference type="EMBL" id="RJK98856.1"/>
    </source>
</evidence>
<organism evidence="1 2">
    <name type="scientific">Paracoccus aestuarii</name>
    <dbReference type="NCBI Taxonomy" id="453842"/>
    <lineage>
        <taxon>Bacteria</taxon>
        <taxon>Pseudomonadati</taxon>
        <taxon>Pseudomonadota</taxon>
        <taxon>Alphaproteobacteria</taxon>
        <taxon>Rhodobacterales</taxon>
        <taxon>Paracoccaceae</taxon>
        <taxon>Paracoccus</taxon>
    </lineage>
</organism>
<accession>A0A418ZRY6</accession>
<dbReference type="Proteomes" id="UP000285530">
    <property type="component" value="Unassembled WGS sequence"/>
</dbReference>
<dbReference type="EMBL" id="QZEV01000105">
    <property type="protein sequence ID" value="RJK98856.1"/>
    <property type="molecule type" value="Genomic_DNA"/>
</dbReference>
<evidence type="ECO:0000313" key="2">
    <source>
        <dbReference type="Proteomes" id="UP000285530"/>
    </source>
</evidence>
<dbReference type="InterPro" id="IPR007060">
    <property type="entry name" value="FtsL/DivIC"/>
</dbReference>
<protein>
    <submittedName>
        <fullName evidence="1">Septum formation initiator family protein</fullName>
    </submittedName>
</protein>